<keyword evidence="1" id="KW-0812">Transmembrane</keyword>
<evidence type="ECO:0000313" key="3">
    <source>
        <dbReference type="EMBL" id="PNR48249.1"/>
    </source>
</evidence>
<protein>
    <recommendedName>
        <fullName evidence="2">CAAX prenyl protease 2/Lysostaphin resistance protein A-like domain-containing protein</fullName>
    </recommendedName>
</protein>
<keyword evidence="1" id="KW-1133">Transmembrane helix</keyword>
<proteinExistence type="predicted"/>
<dbReference type="GO" id="GO:0080120">
    <property type="term" value="P:CAAX-box protein maturation"/>
    <property type="evidence" value="ECO:0007669"/>
    <property type="project" value="UniProtKB-ARBA"/>
</dbReference>
<feature type="domain" description="CAAX prenyl protease 2/Lysostaphin resistance protein A-like" evidence="2">
    <location>
        <begin position="169"/>
        <end position="269"/>
    </location>
</feature>
<evidence type="ECO:0000256" key="1">
    <source>
        <dbReference type="SAM" id="Phobius"/>
    </source>
</evidence>
<dbReference type="EnsemblPlants" id="Pp3c9_14960V3.1">
    <property type="protein sequence ID" value="PAC:32913929.CDS.1"/>
    <property type="gene ID" value="Pp3c9_14960"/>
</dbReference>
<keyword evidence="5" id="KW-1185">Reference proteome</keyword>
<reference evidence="3 5" key="2">
    <citation type="journal article" date="2018" name="Plant J.">
        <title>The Physcomitrella patens chromosome-scale assembly reveals moss genome structure and evolution.</title>
        <authorList>
            <person name="Lang D."/>
            <person name="Ullrich K.K."/>
            <person name="Murat F."/>
            <person name="Fuchs J."/>
            <person name="Jenkins J."/>
            <person name="Haas F.B."/>
            <person name="Piednoel M."/>
            <person name="Gundlach H."/>
            <person name="Van Bel M."/>
            <person name="Meyberg R."/>
            <person name="Vives C."/>
            <person name="Morata J."/>
            <person name="Symeonidi A."/>
            <person name="Hiss M."/>
            <person name="Muchero W."/>
            <person name="Kamisugi Y."/>
            <person name="Saleh O."/>
            <person name="Blanc G."/>
            <person name="Decker E.L."/>
            <person name="van Gessel N."/>
            <person name="Grimwood J."/>
            <person name="Hayes R.D."/>
            <person name="Graham S.W."/>
            <person name="Gunter L.E."/>
            <person name="McDaniel S.F."/>
            <person name="Hoernstein S.N.W."/>
            <person name="Larsson A."/>
            <person name="Li F.W."/>
            <person name="Perroud P.F."/>
            <person name="Phillips J."/>
            <person name="Ranjan P."/>
            <person name="Rokshar D.S."/>
            <person name="Rothfels C.J."/>
            <person name="Schneider L."/>
            <person name="Shu S."/>
            <person name="Stevenson D.W."/>
            <person name="Thummler F."/>
            <person name="Tillich M."/>
            <person name="Villarreal Aguilar J.C."/>
            <person name="Widiez T."/>
            <person name="Wong G.K."/>
            <person name="Wymore A."/>
            <person name="Zhang Y."/>
            <person name="Zimmer A.D."/>
            <person name="Quatrano R.S."/>
            <person name="Mayer K.F.X."/>
            <person name="Goodstein D."/>
            <person name="Casacuberta J.M."/>
            <person name="Vandepoele K."/>
            <person name="Reski R."/>
            <person name="Cuming A.C."/>
            <person name="Tuskan G.A."/>
            <person name="Maumus F."/>
            <person name="Salse J."/>
            <person name="Schmutz J."/>
            <person name="Rensing S.A."/>
        </authorList>
    </citation>
    <scope>NUCLEOTIDE SEQUENCE [LARGE SCALE GENOMIC DNA]</scope>
    <source>
        <strain evidence="4 5">cv. Gransden 2004</strain>
    </source>
</reference>
<dbReference type="Gramene" id="Pp3c9_14960V3.1">
    <property type="protein sequence ID" value="PAC:32913929.CDS.1"/>
    <property type="gene ID" value="Pp3c9_14960"/>
</dbReference>
<reference evidence="3 5" key="1">
    <citation type="journal article" date="2008" name="Science">
        <title>The Physcomitrella genome reveals evolutionary insights into the conquest of land by plants.</title>
        <authorList>
            <person name="Rensing S."/>
            <person name="Lang D."/>
            <person name="Zimmer A."/>
            <person name="Terry A."/>
            <person name="Salamov A."/>
            <person name="Shapiro H."/>
            <person name="Nishiyama T."/>
            <person name="Perroud P.-F."/>
            <person name="Lindquist E."/>
            <person name="Kamisugi Y."/>
            <person name="Tanahashi T."/>
            <person name="Sakakibara K."/>
            <person name="Fujita T."/>
            <person name="Oishi K."/>
            <person name="Shin-I T."/>
            <person name="Kuroki Y."/>
            <person name="Toyoda A."/>
            <person name="Suzuki Y."/>
            <person name="Hashimoto A."/>
            <person name="Yamaguchi K."/>
            <person name="Sugano A."/>
            <person name="Kohara Y."/>
            <person name="Fujiyama A."/>
            <person name="Anterola A."/>
            <person name="Aoki S."/>
            <person name="Ashton N."/>
            <person name="Barbazuk W.B."/>
            <person name="Barker E."/>
            <person name="Bennetzen J."/>
            <person name="Bezanilla M."/>
            <person name="Blankenship R."/>
            <person name="Cho S.H."/>
            <person name="Dutcher S."/>
            <person name="Estelle M."/>
            <person name="Fawcett J.A."/>
            <person name="Gundlach H."/>
            <person name="Hanada K."/>
            <person name="Heyl A."/>
            <person name="Hicks K.A."/>
            <person name="Hugh J."/>
            <person name="Lohr M."/>
            <person name="Mayer K."/>
            <person name="Melkozernov A."/>
            <person name="Murata T."/>
            <person name="Nelson D."/>
            <person name="Pils B."/>
            <person name="Prigge M."/>
            <person name="Reiss B."/>
            <person name="Renner T."/>
            <person name="Rombauts S."/>
            <person name="Rushton P."/>
            <person name="Sanderfoot A."/>
            <person name="Schween G."/>
            <person name="Shiu S.-H."/>
            <person name="Stueber K."/>
            <person name="Theodoulou F.L."/>
            <person name="Tu H."/>
            <person name="Van de Peer Y."/>
            <person name="Verrier P.J."/>
            <person name="Waters E."/>
            <person name="Wood A."/>
            <person name="Yang L."/>
            <person name="Cove D."/>
            <person name="Cuming A."/>
            <person name="Hasebe M."/>
            <person name="Lucas S."/>
            <person name="Mishler D.B."/>
            <person name="Reski R."/>
            <person name="Grigoriev I."/>
            <person name="Quatrano R.S."/>
            <person name="Boore J.L."/>
        </authorList>
    </citation>
    <scope>NUCLEOTIDE SEQUENCE [LARGE SCALE GENOMIC DNA]</scope>
    <source>
        <strain evidence="4 5">cv. Gransden 2004</strain>
    </source>
</reference>
<evidence type="ECO:0000313" key="4">
    <source>
        <dbReference type="EnsemblPlants" id="PAC:32913929.CDS.1"/>
    </source>
</evidence>
<dbReference type="PaxDb" id="3218-PP1S302_48V6.1"/>
<dbReference type="InterPro" id="IPR003675">
    <property type="entry name" value="Rce1/LyrA-like_dom"/>
</dbReference>
<feature type="transmembrane region" description="Helical" evidence="1">
    <location>
        <begin position="12"/>
        <end position="30"/>
    </location>
</feature>
<dbReference type="HOGENOM" id="CLU_981383_0_0_1"/>
<feature type="transmembrane region" description="Helical" evidence="1">
    <location>
        <begin position="95"/>
        <end position="112"/>
    </location>
</feature>
<feature type="transmembrane region" description="Helical" evidence="1">
    <location>
        <begin position="124"/>
        <end position="142"/>
    </location>
</feature>
<dbReference type="EMBL" id="ABEU02000009">
    <property type="protein sequence ID" value="PNR48249.1"/>
    <property type="molecule type" value="Genomic_DNA"/>
</dbReference>
<dbReference type="Pfam" id="PF02517">
    <property type="entry name" value="Rce1-like"/>
    <property type="match status" value="1"/>
</dbReference>
<evidence type="ECO:0000313" key="5">
    <source>
        <dbReference type="Proteomes" id="UP000006727"/>
    </source>
</evidence>
<keyword evidence="1" id="KW-0472">Membrane</keyword>
<dbReference type="AlphaFoldDB" id="A9TS26"/>
<dbReference type="EnsemblPlants" id="Pp3c9_14960V3.2">
    <property type="protein sequence ID" value="Pp3c9_14960V3.2"/>
    <property type="gene ID" value="Pp3c9_14960"/>
</dbReference>
<dbReference type="OMA" id="IMRKARY"/>
<dbReference type="Gramene" id="Pp3c9_14960V3.2">
    <property type="protein sequence ID" value="Pp3c9_14960V3.2"/>
    <property type="gene ID" value="Pp3c9_14960"/>
</dbReference>
<dbReference type="eggNOG" id="ENOG502SMT4">
    <property type="taxonomic scope" value="Eukaryota"/>
</dbReference>
<name>A9TS26_PHYPA</name>
<sequence>MGTGVEVVLRITPWILTIICANLLHYRSLLDARNENRERVLAQRVTSKQQAKREASSKDAFEFMRKQATTSKHELLTFDLMRSPIMRKARYKIKLLRYAATSVYILFFYRFIPELNEAYPVNFFSLECLIVGILSGLITVYLNENQDEAMRTLWRPAVDFGSGFLGDIWDVIRLVGASLAVPVEEELFYHSWMYRYILKLLHKDEYASFVHVSFFEWSWVAWLISNAIKGIYNGKEWQSYFINGLLFQWMIGRRGLFLDGLLTHAISNLTIGCWVLTTNQRQYW</sequence>
<evidence type="ECO:0000259" key="2">
    <source>
        <dbReference type="Pfam" id="PF02517"/>
    </source>
</evidence>
<dbReference type="GO" id="GO:0004175">
    <property type="term" value="F:endopeptidase activity"/>
    <property type="evidence" value="ECO:0007669"/>
    <property type="project" value="UniProtKB-ARBA"/>
</dbReference>
<gene>
    <name evidence="3" type="ORF">PHYPA_012724</name>
</gene>
<dbReference type="InParanoid" id="A9TS26"/>
<organism evidence="3">
    <name type="scientific">Physcomitrium patens</name>
    <name type="common">Spreading-leaved earth moss</name>
    <name type="synonym">Physcomitrella patens</name>
    <dbReference type="NCBI Taxonomy" id="3218"/>
    <lineage>
        <taxon>Eukaryota</taxon>
        <taxon>Viridiplantae</taxon>
        <taxon>Streptophyta</taxon>
        <taxon>Embryophyta</taxon>
        <taxon>Bryophyta</taxon>
        <taxon>Bryophytina</taxon>
        <taxon>Bryopsida</taxon>
        <taxon>Funariidae</taxon>
        <taxon>Funariales</taxon>
        <taxon>Funariaceae</taxon>
        <taxon>Physcomitrium</taxon>
    </lineage>
</organism>
<feature type="transmembrane region" description="Helical" evidence="1">
    <location>
        <begin position="256"/>
        <end position="277"/>
    </location>
</feature>
<dbReference type="Proteomes" id="UP000006727">
    <property type="component" value="Chromosome 9"/>
</dbReference>
<reference evidence="4" key="3">
    <citation type="submission" date="2020-12" db="UniProtKB">
        <authorList>
            <consortium name="EnsemblPlants"/>
        </authorList>
    </citation>
    <scope>IDENTIFICATION</scope>
</reference>
<accession>A9TS26</accession>